<sequence length="652" mass="76492">MQLSMITRLPLEVIELIVFFLPNKDRIQCLATCKAYYAALYPILVRSVTIQYRKQFKQFLTMMVRHNLGLHIREIHLKNRVGITQQEFELLQRHCPYLEILKFNDWRHYKRPTFQSFQYLQQIPKVYDRFKGLQVLLDRGSSLTHLELSPRVVRDLILERLLLPFLTLGNRLTHLTLDGYYSPNSHAGQLQFDYMAWQLLHQSCPHLTHIQMLTVNLKASLAQVKQMATKDHTHGSMTSLVLREVCMDNPIWLVYLAAQYPNLTTLELRFDLDAFTNYDESEEKLSRAGCSAGFLGLANRLTRLHTLSLQCLKGSHFPGELFFDALTHRGVRLQNLTVRYNTDILSRFGLNKSILKAIVRGQQRTVKSLHMDMWMNAHEHFFELLEQLSYCSRLASLSLASDDFGKFNYNPIPLDTILSACPHLQKLELIRTALVIEDKHTSRQIHPLKSLRIAISRVSESLFVYLTNRCPSISHLEVVTSYWMPREIEMRIDMPNNTFDYVRISDLNKLNVPGLEGNLCFGTSVNLFAVKQLNLLEKHQMRYSKRDDINVPEDLTSWYHLYEIEDERRLRYPPCCLRKLHRQEVDSLKYLVGFYKTNYYREQAGTTGFIVDRYVSKKNWRDDVRFGFVSLTCKSVRTLKYNYNIIDWPSQE</sequence>
<dbReference type="Gene3D" id="3.80.10.10">
    <property type="entry name" value="Ribonuclease Inhibitor"/>
    <property type="match status" value="1"/>
</dbReference>
<proteinExistence type="predicted"/>
<accession>A0A1C7N7S5</accession>
<dbReference type="PANTHER" id="PTHR31639">
    <property type="entry name" value="F-BOX PROTEIN-LIKE"/>
    <property type="match status" value="1"/>
</dbReference>
<reference evidence="1 2" key="1">
    <citation type="submission" date="2016-03" db="EMBL/GenBank/DDBJ databases">
        <title>Choanephora cucurbitarum.</title>
        <authorList>
            <person name="Min B."/>
            <person name="Park H."/>
            <person name="Park J.-H."/>
            <person name="Shin H.-D."/>
            <person name="Choi I.-G."/>
        </authorList>
    </citation>
    <scope>NUCLEOTIDE SEQUENCE [LARGE SCALE GENOMIC DNA]</scope>
    <source>
        <strain evidence="1 2">KUS-F28377</strain>
    </source>
</reference>
<name>A0A1C7N7S5_9FUNG</name>
<dbReference type="PANTHER" id="PTHR31639:SF256">
    <property type="entry name" value="OS07G0242900 PROTEIN"/>
    <property type="match status" value="1"/>
</dbReference>
<dbReference type="EMBL" id="LUGH01000441">
    <property type="protein sequence ID" value="OBZ85028.1"/>
    <property type="molecule type" value="Genomic_DNA"/>
</dbReference>
<organism evidence="1 2">
    <name type="scientific">Choanephora cucurbitarum</name>
    <dbReference type="NCBI Taxonomy" id="101091"/>
    <lineage>
        <taxon>Eukaryota</taxon>
        <taxon>Fungi</taxon>
        <taxon>Fungi incertae sedis</taxon>
        <taxon>Mucoromycota</taxon>
        <taxon>Mucoromycotina</taxon>
        <taxon>Mucoromycetes</taxon>
        <taxon>Mucorales</taxon>
        <taxon>Mucorineae</taxon>
        <taxon>Choanephoraceae</taxon>
        <taxon>Choanephoroideae</taxon>
        <taxon>Choanephora</taxon>
    </lineage>
</organism>
<comment type="caution">
    <text evidence="1">The sequence shown here is derived from an EMBL/GenBank/DDBJ whole genome shotgun (WGS) entry which is preliminary data.</text>
</comment>
<evidence type="ECO:0000313" key="1">
    <source>
        <dbReference type="EMBL" id="OBZ85028.1"/>
    </source>
</evidence>
<dbReference type="SUPFAM" id="SSF81383">
    <property type="entry name" value="F-box domain"/>
    <property type="match status" value="1"/>
</dbReference>
<dbReference type="OrthoDB" id="2267507at2759"/>
<dbReference type="InParanoid" id="A0A1C7N7S5"/>
<dbReference type="AlphaFoldDB" id="A0A1C7N7S5"/>
<evidence type="ECO:0008006" key="3">
    <source>
        <dbReference type="Google" id="ProtNLM"/>
    </source>
</evidence>
<dbReference type="InterPro" id="IPR032675">
    <property type="entry name" value="LRR_dom_sf"/>
</dbReference>
<protein>
    <recommendedName>
        <fullName evidence="3">F-box domain-containing protein</fullName>
    </recommendedName>
</protein>
<keyword evidence="2" id="KW-1185">Reference proteome</keyword>
<evidence type="ECO:0000313" key="2">
    <source>
        <dbReference type="Proteomes" id="UP000093000"/>
    </source>
</evidence>
<gene>
    <name evidence="1" type="ORF">A0J61_06922</name>
</gene>
<dbReference type="Proteomes" id="UP000093000">
    <property type="component" value="Unassembled WGS sequence"/>
</dbReference>
<dbReference type="InterPro" id="IPR036047">
    <property type="entry name" value="F-box-like_dom_sf"/>
</dbReference>
<dbReference type="SUPFAM" id="SSF52047">
    <property type="entry name" value="RNI-like"/>
    <property type="match status" value="1"/>
</dbReference>